<dbReference type="PANTHER" id="PTHR33784">
    <property type="entry name" value="OS05G0482100 PROTEIN"/>
    <property type="match status" value="1"/>
</dbReference>
<dbReference type="EMBL" id="OZ021741">
    <property type="protein sequence ID" value="CAK9325697.1"/>
    <property type="molecule type" value="Genomic_DNA"/>
</dbReference>
<accession>A0ABP0YYT1</accession>
<gene>
    <name evidence="2" type="ORF">CITCOLO1_LOCUS17966</name>
</gene>
<sequence>MRMPVIKSLPNDLLIEVLAKVAASSYIDLIQAKLATKDFLEASNDGYIFRHVSLKNFRKLLWNNSPEFWSFIENCNNNENPESLYRKGMLEFFTHCREASGLGYLKLSAQKGYVDACYVYGIIMYTANVKDDGLKYLKNCEMKLEYKMSECRRRVKEFVWSLWVNNKISLSENGERYCSNVKNNCMINEKRKGWDWNDEDDYYGEHACEECKWNGEVFRFCNMLRTGGYS</sequence>
<proteinExistence type="predicted"/>
<evidence type="ECO:0000313" key="2">
    <source>
        <dbReference type="EMBL" id="CAK9325697.1"/>
    </source>
</evidence>
<dbReference type="PANTHER" id="PTHR33784:SF10">
    <property type="entry name" value="F-BOX PROTEIN"/>
    <property type="match status" value="1"/>
</dbReference>
<keyword evidence="3" id="KW-1185">Reference proteome</keyword>
<evidence type="ECO:0000259" key="1">
    <source>
        <dbReference type="Pfam" id="PF23310"/>
    </source>
</evidence>
<dbReference type="InterPro" id="IPR057136">
    <property type="entry name" value="At2g35280_TPR_dom"/>
</dbReference>
<protein>
    <recommendedName>
        <fullName evidence="1">At2g35280-like TPR domain-containing protein</fullName>
    </recommendedName>
</protein>
<dbReference type="InterPro" id="IPR040338">
    <property type="entry name" value="At1g67623-like"/>
</dbReference>
<dbReference type="Pfam" id="PF23310">
    <property type="entry name" value="TPR_27"/>
    <property type="match status" value="1"/>
</dbReference>
<organism evidence="2 3">
    <name type="scientific">Citrullus colocynthis</name>
    <name type="common">colocynth</name>
    <dbReference type="NCBI Taxonomy" id="252529"/>
    <lineage>
        <taxon>Eukaryota</taxon>
        <taxon>Viridiplantae</taxon>
        <taxon>Streptophyta</taxon>
        <taxon>Embryophyta</taxon>
        <taxon>Tracheophyta</taxon>
        <taxon>Spermatophyta</taxon>
        <taxon>Magnoliopsida</taxon>
        <taxon>eudicotyledons</taxon>
        <taxon>Gunneridae</taxon>
        <taxon>Pentapetalae</taxon>
        <taxon>rosids</taxon>
        <taxon>fabids</taxon>
        <taxon>Cucurbitales</taxon>
        <taxon>Cucurbitaceae</taxon>
        <taxon>Benincaseae</taxon>
        <taxon>Citrullus</taxon>
    </lineage>
</organism>
<feature type="domain" description="At2g35280-like TPR" evidence="1">
    <location>
        <begin position="60"/>
        <end position="160"/>
    </location>
</feature>
<evidence type="ECO:0000313" key="3">
    <source>
        <dbReference type="Proteomes" id="UP001642487"/>
    </source>
</evidence>
<reference evidence="2 3" key="1">
    <citation type="submission" date="2024-03" db="EMBL/GenBank/DDBJ databases">
        <authorList>
            <person name="Gkanogiannis A."/>
            <person name="Becerra Lopez-Lavalle L."/>
        </authorList>
    </citation>
    <scope>NUCLEOTIDE SEQUENCE [LARGE SCALE GENOMIC DNA]</scope>
</reference>
<name>A0ABP0YYT1_9ROSI</name>
<dbReference type="Proteomes" id="UP001642487">
    <property type="component" value="Chromosome 7"/>
</dbReference>